<dbReference type="GO" id="GO:0004527">
    <property type="term" value="F:exonuclease activity"/>
    <property type="evidence" value="ECO:0007669"/>
    <property type="project" value="UniProtKB-KW"/>
</dbReference>
<dbReference type="PANTHER" id="PTHR30337:SF7">
    <property type="entry name" value="PHOSPHOESTERASE"/>
    <property type="match status" value="1"/>
</dbReference>
<dbReference type="Proteomes" id="UP001519343">
    <property type="component" value="Unassembled WGS sequence"/>
</dbReference>
<dbReference type="SUPFAM" id="SSF56300">
    <property type="entry name" value="Metallo-dependent phosphatases"/>
    <property type="match status" value="1"/>
</dbReference>
<accession>A0ABS4GM90</accession>
<dbReference type="RefSeq" id="WP_209809433.1">
    <property type="nucleotide sequence ID" value="NZ_JAGGKT010000002.1"/>
</dbReference>
<feature type="domain" description="Calcineurin-like phosphoesterase" evidence="2">
    <location>
        <begin position="1"/>
        <end position="196"/>
    </location>
</feature>
<dbReference type="CDD" id="cd00840">
    <property type="entry name" value="MPP_Mre11_N"/>
    <property type="match status" value="1"/>
</dbReference>
<name>A0ABS4GM90_9BACL</name>
<keyword evidence="3" id="KW-0269">Exonuclease</keyword>
<keyword evidence="3" id="KW-0540">Nuclease</keyword>
<dbReference type="PIRSF" id="PIRSF033091">
    <property type="entry name" value="Pesterase_YhaO"/>
    <property type="match status" value="1"/>
</dbReference>
<dbReference type="InterPro" id="IPR050535">
    <property type="entry name" value="DNA_Repair-Maintenance_Comp"/>
</dbReference>
<dbReference type="InterPro" id="IPR041796">
    <property type="entry name" value="Mre11_N"/>
</dbReference>
<dbReference type="PANTHER" id="PTHR30337">
    <property type="entry name" value="COMPONENT OF ATP-DEPENDENT DSDNA EXONUCLEASE"/>
    <property type="match status" value="1"/>
</dbReference>
<evidence type="ECO:0000313" key="4">
    <source>
        <dbReference type="Proteomes" id="UP001519343"/>
    </source>
</evidence>
<organism evidence="3 4">
    <name type="scientific">Ammoniphilus resinae</name>
    <dbReference type="NCBI Taxonomy" id="861532"/>
    <lineage>
        <taxon>Bacteria</taxon>
        <taxon>Bacillati</taxon>
        <taxon>Bacillota</taxon>
        <taxon>Bacilli</taxon>
        <taxon>Bacillales</taxon>
        <taxon>Paenibacillaceae</taxon>
        <taxon>Aneurinibacillus group</taxon>
        <taxon>Ammoniphilus</taxon>
    </lineage>
</organism>
<protein>
    <submittedName>
        <fullName evidence="3">DNA repair exonuclease SbcCD nuclease subunit</fullName>
    </submittedName>
</protein>
<keyword evidence="1" id="KW-0378">Hydrolase</keyword>
<proteinExistence type="predicted"/>
<comment type="caution">
    <text evidence="3">The sequence shown here is derived from an EMBL/GenBank/DDBJ whole genome shotgun (WGS) entry which is preliminary data.</text>
</comment>
<dbReference type="InterPro" id="IPR029052">
    <property type="entry name" value="Metallo-depent_PP-like"/>
</dbReference>
<dbReference type="Pfam" id="PF00149">
    <property type="entry name" value="Metallophos"/>
    <property type="match status" value="1"/>
</dbReference>
<keyword evidence="4" id="KW-1185">Reference proteome</keyword>
<evidence type="ECO:0000259" key="2">
    <source>
        <dbReference type="Pfam" id="PF00149"/>
    </source>
</evidence>
<dbReference type="Gene3D" id="3.60.21.10">
    <property type="match status" value="1"/>
</dbReference>
<evidence type="ECO:0000313" key="3">
    <source>
        <dbReference type="EMBL" id="MBP1931366.1"/>
    </source>
</evidence>
<gene>
    <name evidence="3" type="ORF">J2Z37_001363</name>
</gene>
<dbReference type="EMBL" id="JAGGKT010000002">
    <property type="protein sequence ID" value="MBP1931366.1"/>
    <property type="molecule type" value="Genomic_DNA"/>
</dbReference>
<reference evidence="3 4" key="1">
    <citation type="submission" date="2021-03" db="EMBL/GenBank/DDBJ databases">
        <title>Genomic Encyclopedia of Type Strains, Phase IV (KMG-IV): sequencing the most valuable type-strain genomes for metagenomic binning, comparative biology and taxonomic classification.</title>
        <authorList>
            <person name="Goeker M."/>
        </authorList>
    </citation>
    <scope>NUCLEOTIDE SEQUENCE [LARGE SCALE GENOMIC DNA]</scope>
    <source>
        <strain evidence="3 4">DSM 24738</strain>
    </source>
</reference>
<dbReference type="InterPro" id="IPR014576">
    <property type="entry name" value="Pesterase_YhaO"/>
</dbReference>
<sequence length="412" mass="46994">MKFIHAADIHLDSPLRGLERYEGAPVETIRGASRQAFVRLVDLCLEEEVDFLLIAGDLYDGNWPDFNTGLFFAKQMSRLREASIPVYLIRGNHDAASRITKQIPLPENVHVFSFESAQTYFIEPLKVAIHGQSFAMQSVTENLVYQYPMPCEGYFNIGLLHTSLNGREGHESYAPCTVGDLIDKGYDYWALGHIHKRELISENPWILFPGNIQGRHIKETGDKGCSLIRVEEELSIEHRSLDVLRWDLCEVDITDASELSEVYDQVNQAVRERIQAAEQRLLALRIVLTGSTPVHQDLNEDIEQTVNSIRAIATDSSLGHLWVEKIKIQTKPVENLDDLLEGNTPLAHLLTYIESLREQDVLLEELVEELKPLRAKLPPEFFEEENEEIKDTGFIKNQLKDIEQLIISQILK</sequence>
<evidence type="ECO:0000256" key="1">
    <source>
        <dbReference type="ARBA" id="ARBA00022801"/>
    </source>
</evidence>
<dbReference type="InterPro" id="IPR004843">
    <property type="entry name" value="Calcineurin-like_PHP"/>
</dbReference>